<dbReference type="EMBL" id="JYDO01000149">
    <property type="protein sequence ID" value="KRZ68975.1"/>
    <property type="molecule type" value="Genomic_DNA"/>
</dbReference>
<name>A0A0V1MBS6_9BILA</name>
<dbReference type="AlphaFoldDB" id="A0A0V1MBS6"/>
<accession>A0A0V1MBS6</accession>
<keyword evidence="3" id="KW-1185">Reference proteome</keyword>
<proteinExistence type="predicted"/>
<evidence type="ECO:0000256" key="1">
    <source>
        <dbReference type="SAM" id="MobiDB-lite"/>
    </source>
</evidence>
<organism evidence="2 3">
    <name type="scientific">Trichinella papuae</name>
    <dbReference type="NCBI Taxonomy" id="268474"/>
    <lineage>
        <taxon>Eukaryota</taxon>
        <taxon>Metazoa</taxon>
        <taxon>Ecdysozoa</taxon>
        <taxon>Nematoda</taxon>
        <taxon>Enoplea</taxon>
        <taxon>Dorylaimia</taxon>
        <taxon>Trichinellida</taxon>
        <taxon>Trichinellidae</taxon>
        <taxon>Trichinella</taxon>
    </lineage>
</organism>
<feature type="region of interest" description="Disordered" evidence="1">
    <location>
        <begin position="82"/>
        <end position="147"/>
    </location>
</feature>
<dbReference type="Proteomes" id="UP000054843">
    <property type="component" value="Unassembled WGS sequence"/>
</dbReference>
<evidence type="ECO:0000313" key="3">
    <source>
        <dbReference type="Proteomes" id="UP000054843"/>
    </source>
</evidence>
<gene>
    <name evidence="2" type="ORF">T10_950</name>
</gene>
<sequence>MTELQRTWSHVAGMLICRDSGFDIKKLLTPRNKQQVHLPWFYMCNKVPLVALMLCKRVACTLQCKVEISACSTTAYTSSYTAETKKRKETAITRGRCPLQSQRPISASERGGGPQATFSERRSVFASSQEGRRSQQTSERGLKPKRH</sequence>
<protein>
    <submittedName>
        <fullName evidence="2">Uncharacterized protein</fullName>
    </submittedName>
</protein>
<comment type="caution">
    <text evidence="2">The sequence shown here is derived from an EMBL/GenBank/DDBJ whole genome shotgun (WGS) entry which is preliminary data.</text>
</comment>
<evidence type="ECO:0000313" key="2">
    <source>
        <dbReference type="EMBL" id="KRZ68975.1"/>
    </source>
</evidence>
<reference evidence="2 3" key="1">
    <citation type="submission" date="2015-01" db="EMBL/GenBank/DDBJ databases">
        <title>Evolution of Trichinella species and genotypes.</title>
        <authorList>
            <person name="Korhonen P.K."/>
            <person name="Edoardo P."/>
            <person name="Giuseppe L.R."/>
            <person name="Gasser R.B."/>
        </authorList>
    </citation>
    <scope>NUCLEOTIDE SEQUENCE [LARGE SCALE GENOMIC DNA]</scope>
    <source>
        <strain evidence="2">ISS1980</strain>
    </source>
</reference>
<feature type="compositionally biased region" description="Polar residues" evidence="1">
    <location>
        <begin position="125"/>
        <end position="139"/>
    </location>
</feature>